<keyword evidence="3" id="KW-0813">Transport</keyword>
<evidence type="ECO:0000256" key="7">
    <source>
        <dbReference type="ARBA" id="ARBA00023136"/>
    </source>
</evidence>
<reference evidence="9" key="1">
    <citation type="submission" date="2023-01" db="EMBL/GenBank/DDBJ databases">
        <title>Draft genome sequence of Nocardiopsis sp. LSu2-4 isolated from halophytes.</title>
        <authorList>
            <person name="Duangmal K."/>
            <person name="Chantavorakit T."/>
        </authorList>
    </citation>
    <scope>NUCLEOTIDE SEQUENCE</scope>
    <source>
        <strain evidence="9">LSu2-4</strain>
    </source>
</reference>
<keyword evidence="6 8" id="KW-1133">Transmembrane helix</keyword>
<dbReference type="PANTHER" id="PTHR34979:SF1">
    <property type="entry name" value="INNER MEMBRANE PROTEIN YGAZ"/>
    <property type="match status" value="1"/>
</dbReference>
<dbReference type="PANTHER" id="PTHR34979">
    <property type="entry name" value="INNER MEMBRANE PROTEIN YGAZ"/>
    <property type="match status" value="1"/>
</dbReference>
<evidence type="ECO:0000256" key="1">
    <source>
        <dbReference type="ARBA" id="ARBA00004651"/>
    </source>
</evidence>
<sequence length="239" mass="25179">MKPLAGPPSDPSPGTAADLRAAAADAAPVGLGAFPMGVALGLLVVQSGLDPWWALVVSGLVFAGSLEFLMVGMVAAATPLGQIALAALLVNFRHVFYALSFPLHRVHGPLAKAYSTFALTDEAYAAASGGRARRWSRRRILALQALVHLAWTGGSVVGAFTAGLLPGPVEGLEFAVTALFTVLAIDAFHRHRDIPSPAAALGCAVLAGWLAPERMLPTAFLLFTLFLLARWALLRRRRR</sequence>
<keyword evidence="4" id="KW-1003">Cell membrane</keyword>
<protein>
    <submittedName>
        <fullName evidence="9">AzlC family ABC transporter permease</fullName>
    </submittedName>
</protein>
<evidence type="ECO:0000256" key="2">
    <source>
        <dbReference type="ARBA" id="ARBA00010735"/>
    </source>
</evidence>
<evidence type="ECO:0000256" key="8">
    <source>
        <dbReference type="SAM" id="Phobius"/>
    </source>
</evidence>
<evidence type="ECO:0000256" key="6">
    <source>
        <dbReference type="ARBA" id="ARBA00022989"/>
    </source>
</evidence>
<dbReference type="InterPro" id="IPR011606">
    <property type="entry name" value="Brnchd-chn_aa_trnsp_permease"/>
</dbReference>
<feature type="transmembrane region" description="Helical" evidence="8">
    <location>
        <begin position="217"/>
        <end position="234"/>
    </location>
</feature>
<organism evidence="9 10">
    <name type="scientific">Nocardiopsis suaedae</name>
    <dbReference type="NCBI Taxonomy" id="3018444"/>
    <lineage>
        <taxon>Bacteria</taxon>
        <taxon>Bacillati</taxon>
        <taxon>Actinomycetota</taxon>
        <taxon>Actinomycetes</taxon>
        <taxon>Streptosporangiales</taxon>
        <taxon>Nocardiopsidaceae</taxon>
        <taxon>Nocardiopsis</taxon>
    </lineage>
</organism>
<comment type="subcellular location">
    <subcellularLocation>
        <location evidence="1">Cell membrane</location>
        <topology evidence="1">Multi-pass membrane protein</topology>
    </subcellularLocation>
</comment>
<dbReference type="EMBL" id="JAQFWP010000058">
    <property type="protein sequence ID" value="MDA2807610.1"/>
    <property type="molecule type" value="Genomic_DNA"/>
</dbReference>
<dbReference type="Proteomes" id="UP001165685">
    <property type="component" value="Unassembled WGS sequence"/>
</dbReference>
<evidence type="ECO:0000313" key="9">
    <source>
        <dbReference type="EMBL" id="MDA2807610.1"/>
    </source>
</evidence>
<keyword evidence="10" id="KW-1185">Reference proteome</keyword>
<name>A0ABT4TSE6_9ACTN</name>
<comment type="caution">
    <text evidence="9">The sequence shown here is derived from an EMBL/GenBank/DDBJ whole genome shotgun (WGS) entry which is preliminary data.</text>
</comment>
<keyword evidence="5 8" id="KW-0812">Transmembrane</keyword>
<feature type="transmembrane region" description="Helical" evidence="8">
    <location>
        <begin position="83"/>
        <end position="103"/>
    </location>
</feature>
<evidence type="ECO:0000313" key="10">
    <source>
        <dbReference type="Proteomes" id="UP001165685"/>
    </source>
</evidence>
<dbReference type="Pfam" id="PF03591">
    <property type="entry name" value="AzlC"/>
    <property type="match status" value="1"/>
</dbReference>
<evidence type="ECO:0000256" key="3">
    <source>
        <dbReference type="ARBA" id="ARBA00022448"/>
    </source>
</evidence>
<proteinExistence type="inferred from homology"/>
<keyword evidence="7 8" id="KW-0472">Membrane</keyword>
<dbReference type="RefSeq" id="WP_270680237.1">
    <property type="nucleotide sequence ID" value="NZ_JAQFWP010000058.1"/>
</dbReference>
<evidence type="ECO:0000256" key="4">
    <source>
        <dbReference type="ARBA" id="ARBA00022475"/>
    </source>
</evidence>
<evidence type="ECO:0000256" key="5">
    <source>
        <dbReference type="ARBA" id="ARBA00022692"/>
    </source>
</evidence>
<feature type="transmembrane region" description="Helical" evidence="8">
    <location>
        <begin position="52"/>
        <end position="77"/>
    </location>
</feature>
<comment type="similarity">
    <text evidence="2">Belongs to the AzlC family.</text>
</comment>
<feature type="transmembrane region" description="Helical" evidence="8">
    <location>
        <begin position="26"/>
        <end position="45"/>
    </location>
</feature>
<gene>
    <name evidence="9" type="ORF">O4U47_24080</name>
</gene>
<feature type="transmembrane region" description="Helical" evidence="8">
    <location>
        <begin position="140"/>
        <end position="165"/>
    </location>
</feature>
<accession>A0ABT4TSE6</accession>